<dbReference type="OrthoDB" id="9780216at2"/>
<dbReference type="InterPro" id="IPR003797">
    <property type="entry name" value="DegV"/>
</dbReference>
<protein>
    <submittedName>
        <fullName evidence="3">Fatty acid-binding protein DegV</fullName>
    </submittedName>
</protein>
<dbReference type="Gene3D" id="2.20.28.50">
    <property type="entry name" value="degv family protein"/>
    <property type="match status" value="1"/>
</dbReference>
<dbReference type="Pfam" id="PF02645">
    <property type="entry name" value="DegV"/>
    <property type="match status" value="1"/>
</dbReference>
<evidence type="ECO:0000313" key="3">
    <source>
        <dbReference type="EMBL" id="ASW43395.1"/>
    </source>
</evidence>
<dbReference type="InterPro" id="IPR043168">
    <property type="entry name" value="DegV_C"/>
</dbReference>
<accession>A0A343JCY7</accession>
<name>A0A343JCY7_9CLOT</name>
<keyword evidence="2" id="KW-0446">Lipid-binding</keyword>
<organism evidence="3 4">
    <name type="scientific">Clostridium isatidis</name>
    <dbReference type="NCBI Taxonomy" id="182773"/>
    <lineage>
        <taxon>Bacteria</taxon>
        <taxon>Bacillati</taxon>
        <taxon>Bacillota</taxon>
        <taxon>Clostridia</taxon>
        <taxon>Eubacteriales</taxon>
        <taxon>Clostridiaceae</taxon>
        <taxon>Clostridium</taxon>
    </lineage>
</organism>
<proteinExistence type="predicted"/>
<dbReference type="Gene3D" id="3.40.50.10440">
    <property type="entry name" value="Dihydroxyacetone kinase, domain 1"/>
    <property type="match status" value="1"/>
</dbReference>
<dbReference type="PANTHER" id="PTHR33434:SF3">
    <property type="entry name" value="DEGV DOMAIN-CONTAINING PROTEIN YITS"/>
    <property type="match status" value="1"/>
</dbReference>
<dbReference type="InterPro" id="IPR050270">
    <property type="entry name" value="DegV_domain_contain"/>
</dbReference>
<dbReference type="PANTHER" id="PTHR33434">
    <property type="entry name" value="DEGV DOMAIN-CONTAINING PROTEIN DR_1986-RELATED"/>
    <property type="match status" value="1"/>
</dbReference>
<dbReference type="GO" id="GO:0008289">
    <property type="term" value="F:lipid binding"/>
    <property type="evidence" value="ECO:0007669"/>
    <property type="project" value="UniProtKB-KW"/>
</dbReference>
<sequence>MSIKIITDSGCDLSLDYVKENNIEVVPLMVNINGKFIPDDLGQTLSRQDFYDLLKDGILPTTTQVNIGSFYEVFKTYIEKGDEIVYIGLSSALSGTYNSAVKAKEMLLEEYSNAKIYTIDSLSASLGEGLLVYTLKELLDKGTPLLEAIKFIEENKRKVIHSIIVDDLNHLKRGGRLSGAAAAVGSILNIKPVLKVDDEGKAVVADKVKGRKRAIKYLFNDYNERGVNKKEQVVFIMNAAAKEDAELLKNMIETESVAKKVIIYDIGCVIGSHTGPGTLAVVYFGDKR</sequence>
<dbReference type="SUPFAM" id="SSF82549">
    <property type="entry name" value="DAK1/DegV-like"/>
    <property type="match status" value="1"/>
</dbReference>
<gene>
    <name evidence="3" type="ORF">BEN51_07865</name>
</gene>
<dbReference type="RefSeq" id="WP_119865528.1">
    <property type="nucleotide sequence ID" value="NZ_CP016786.1"/>
</dbReference>
<evidence type="ECO:0000313" key="4">
    <source>
        <dbReference type="Proteomes" id="UP000264883"/>
    </source>
</evidence>
<dbReference type="AlphaFoldDB" id="A0A343JCY7"/>
<dbReference type="EMBL" id="CP016786">
    <property type="protein sequence ID" value="ASW43395.1"/>
    <property type="molecule type" value="Genomic_DNA"/>
</dbReference>
<dbReference type="NCBIfam" id="TIGR00762">
    <property type="entry name" value="DegV"/>
    <property type="match status" value="1"/>
</dbReference>
<reference evidence="3 4" key="1">
    <citation type="submission" date="2016-08" db="EMBL/GenBank/DDBJ databases">
        <title>Complete Genome Sequence Of The Indigo Reducing Clostridium isatidis DSM15098.</title>
        <authorList>
            <person name="Little G.T."/>
            <person name="Minton N.P."/>
        </authorList>
    </citation>
    <scope>NUCLEOTIDE SEQUENCE [LARGE SCALE GENOMIC DNA]</scope>
    <source>
        <strain evidence="3 4">DSM 15098</strain>
    </source>
</reference>
<evidence type="ECO:0000256" key="1">
    <source>
        <dbReference type="ARBA" id="ARBA00003238"/>
    </source>
</evidence>
<dbReference type="PROSITE" id="PS51482">
    <property type="entry name" value="DEGV"/>
    <property type="match status" value="1"/>
</dbReference>
<dbReference type="KEGG" id="cia:BEN51_07865"/>
<dbReference type="Gene3D" id="3.30.1180.10">
    <property type="match status" value="1"/>
</dbReference>
<keyword evidence="4" id="KW-1185">Reference proteome</keyword>
<comment type="function">
    <text evidence="1">May bind long-chain fatty acids, such as palmitate, and may play a role in lipid transport or fatty acid metabolism.</text>
</comment>
<evidence type="ECO:0000256" key="2">
    <source>
        <dbReference type="ARBA" id="ARBA00023121"/>
    </source>
</evidence>
<dbReference type="Proteomes" id="UP000264883">
    <property type="component" value="Chromosome"/>
</dbReference>